<evidence type="ECO:0000313" key="3">
    <source>
        <dbReference type="Proteomes" id="UP000316921"/>
    </source>
</evidence>
<dbReference type="EMBL" id="CP036287">
    <property type="protein sequence ID" value="QDU69114.1"/>
    <property type="molecule type" value="Genomic_DNA"/>
</dbReference>
<feature type="transmembrane region" description="Helical" evidence="1">
    <location>
        <begin position="6"/>
        <end position="24"/>
    </location>
</feature>
<organism evidence="2 3">
    <name type="scientific">Engelhardtia mirabilis</name>
    <dbReference type="NCBI Taxonomy" id="2528011"/>
    <lineage>
        <taxon>Bacteria</taxon>
        <taxon>Pseudomonadati</taxon>
        <taxon>Planctomycetota</taxon>
        <taxon>Planctomycetia</taxon>
        <taxon>Planctomycetia incertae sedis</taxon>
        <taxon>Engelhardtia</taxon>
    </lineage>
</organism>
<keyword evidence="1" id="KW-1133">Transmembrane helix</keyword>
<protein>
    <submittedName>
        <fullName evidence="2">Uncharacterized protein</fullName>
    </submittedName>
</protein>
<keyword evidence="3" id="KW-1185">Reference proteome</keyword>
<reference evidence="2 3" key="1">
    <citation type="submission" date="2019-02" db="EMBL/GenBank/DDBJ databases">
        <title>Deep-cultivation of Planctomycetes and their phenomic and genomic characterization uncovers novel biology.</title>
        <authorList>
            <person name="Wiegand S."/>
            <person name="Jogler M."/>
            <person name="Boedeker C."/>
            <person name="Pinto D."/>
            <person name="Vollmers J."/>
            <person name="Rivas-Marin E."/>
            <person name="Kohn T."/>
            <person name="Peeters S.H."/>
            <person name="Heuer A."/>
            <person name="Rast P."/>
            <person name="Oberbeckmann S."/>
            <person name="Bunk B."/>
            <person name="Jeske O."/>
            <person name="Meyerdierks A."/>
            <person name="Storesund J.E."/>
            <person name="Kallscheuer N."/>
            <person name="Luecker S."/>
            <person name="Lage O.M."/>
            <person name="Pohl T."/>
            <person name="Merkel B.J."/>
            <person name="Hornburger P."/>
            <person name="Mueller R.-W."/>
            <person name="Bruemmer F."/>
            <person name="Labrenz M."/>
            <person name="Spormann A.M."/>
            <person name="Op den Camp H."/>
            <person name="Overmann J."/>
            <person name="Amann R."/>
            <person name="Jetten M.S.M."/>
            <person name="Mascher T."/>
            <person name="Medema M.H."/>
            <person name="Devos D.P."/>
            <person name="Kaster A.-K."/>
            <person name="Ovreas L."/>
            <person name="Rohde M."/>
            <person name="Galperin M.Y."/>
            <person name="Jogler C."/>
        </authorList>
    </citation>
    <scope>NUCLEOTIDE SEQUENCE [LARGE SCALE GENOMIC DNA]</scope>
    <source>
        <strain evidence="2 3">Pla133</strain>
    </source>
</reference>
<evidence type="ECO:0000313" key="2">
    <source>
        <dbReference type="EMBL" id="QDU69114.1"/>
    </source>
</evidence>
<accession>A0A518BQ69</accession>
<feature type="transmembrane region" description="Helical" evidence="1">
    <location>
        <begin position="36"/>
        <end position="56"/>
    </location>
</feature>
<evidence type="ECO:0000256" key="1">
    <source>
        <dbReference type="SAM" id="Phobius"/>
    </source>
</evidence>
<sequence>MRGLWLLIGLDLLALVWCIAVLGFDSSKPSYGPSTMIAVFLPPALVGTWLALWLAAALTDELRLLRTGFVALAAGLLLFVPGVVVAAPFLA</sequence>
<proteinExistence type="predicted"/>
<gene>
    <name evidence="2" type="ORF">Pla133_42300</name>
</gene>
<keyword evidence="1" id="KW-0472">Membrane</keyword>
<dbReference type="KEGG" id="pbap:Pla133_42300"/>
<name>A0A518BQ69_9BACT</name>
<keyword evidence="1" id="KW-0812">Transmembrane</keyword>
<dbReference type="Proteomes" id="UP000316921">
    <property type="component" value="Chromosome"/>
</dbReference>
<dbReference type="AlphaFoldDB" id="A0A518BQ69"/>
<feature type="transmembrane region" description="Helical" evidence="1">
    <location>
        <begin position="68"/>
        <end position="90"/>
    </location>
</feature>